<gene>
    <name evidence="5" type="ORF">NA8A_11043</name>
</gene>
<dbReference type="EMBL" id="AMSI01000006">
    <property type="protein sequence ID" value="EKF42594.1"/>
    <property type="molecule type" value="Genomic_DNA"/>
</dbReference>
<evidence type="ECO:0000256" key="3">
    <source>
        <dbReference type="PIRNR" id="PIRNR001365"/>
    </source>
</evidence>
<reference evidence="5 6" key="1">
    <citation type="journal article" date="2012" name="J. Bacteriol.">
        <title>Genome Sequence of Nitratireductor indicus Type Strain C115.</title>
        <authorList>
            <person name="Lai Q."/>
            <person name="Li G."/>
            <person name="Yu Z."/>
            <person name="Shao Z."/>
        </authorList>
    </citation>
    <scope>NUCLEOTIDE SEQUENCE [LARGE SCALE GENOMIC DNA]</scope>
    <source>
        <strain evidence="5 6">C115</strain>
    </source>
</reference>
<accession>K2NXJ4</accession>
<evidence type="ECO:0000313" key="6">
    <source>
        <dbReference type="Proteomes" id="UP000007374"/>
    </source>
</evidence>
<evidence type="ECO:0000256" key="2">
    <source>
        <dbReference type="ARBA" id="ARBA00023239"/>
    </source>
</evidence>
<dbReference type="Pfam" id="PF00701">
    <property type="entry name" value="DHDPS"/>
    <property type="match status" value="1"/>
</dbReference>
<feature type="active site" description="Schiff-base intermediate with substrate" evidence="4">
    <location>
        <position position="168"/>
    </location>
</feature>
<comment type="caution">
    <text evidence="5">The sequence shown here is derived from an EMBL/GenBank/DDBJ whole genome shotgun (WGS) entry which is preliminary data.</text>
</comment>
<dbReference type="PATRIC" id="fig|1231190.3.peg.2304"/>
<proteinExistence type="inferred from homology"/>
<comment type="similarity">
    <text evidence="1 3">Belongs to the DapA family.</text>
</comment>
<dbReference type="eggNOG" id="COG0329">
    <property type="taxonomic scope" value="Bacteria"/>
</dbReference>
<dbReference type="CDD" id="cd00408">
    <property type="entry name" value="DHDPS-like"/>
    <property type="match status" value="1"/>
</dbReference>
<feature type="active site" description="Proton donor/acceptor" evidence="4">
    <location>
        <position position="141"/>
    </location>
</feature>
<sequence>MQNREEAQARLKGIFNITMTPFAKDGALDKAGLARNVERVIELGYDGVLIGGTYGEFPTMTVAERAEIFTHVMDVIGDRIPAMLCSAGSDPRDVFELTKLAGDLGGVPMVTAPFVSEITDDQIVEFFREVAPLSKTGIIIYNAPGIGITLSPALIERLADIDGMVGLKQGDLNPTAIDRIANSLRGRVKTFCASDLAFLGPVMTGFDGFSTTNSGALPELILATYQAVEAGDAAKARELHALWYDYRALARAHGQPQLVKAAMNMRGFDGGSVRLPLRDVPDSVLPKLRAVMERLAADARAGLKLAA</sequence>
<evidence type="ECO:0000313" key="5">
    <source>
        <dbReference type="EMBL" id="EKF42594.1"/>
    </source>
</evidence>
<dbReference type="InterPro" id="IPR013785">
    <property type="entry name" value="Aldolase_TIM"/>
</dbReference>
<dbReference type="RefSeq" id="WP_009756597.1">
    <property type="nucleotide sequence ID" value="NZ_AMSI01000006.1"/>
</dbReference>
<dbReference type="SMART" id="SM01130">
    <property type="entry name" value="DHDPS"/>
    <property type="match status" value="1"/>
</dbReference>
<dbReference type="STRING" id="721133.SAMN05216176_106242"/>
<dbReference type="InterPro" id="IPR002220">
    <property type="entry name" value="DapA-like"/>
</dbReference>
<organism evidence="5 6">
    <name type="scientific">Nitratireductor indicus C115</name>
    <dbReference type="NCBI Taxonomy" id="1231190"/>
    <lineage>
        <taxon>Bacteria</taxon>
        <taxon>Pseudomonadati</taxon>
        <taxon>Pseudomonadota</taxon>
        <taxon>Alphaproteobacteria</taxon>
        <taxon>Hyphomicrobiales</taxon>
        <taxon>Phyllobacteriaceae</taxon>
        <taxon>Nitratireductor</taxon>
    </lineage>
</organism>
<dbReference type="GO" id="GO:0008840">
    <property type="term" value="F:4-hydroxy-tetrahydrodipicolinate synthase activity"/>
    <property type="evidence" value="ECO:0007669"/>
    <property type="project" value="TreeGrafter"/>
</dbReference>
<dbReference type="AlphaFoldDB" id="K2NXJ4"/>
<dbReference type="OrthoDB" id="9796205at2"/>
<dbReference type="PRINTS" id="PR00146">
    <property type="entry name" value="DHPICSNTHASE"/>
</dbReference>
<dbReference type="Proteomes" id="UP000007374">
    <property type="component" value="Unassembled WGS sequence"/>
</dbReference>
<evidence type="ECO:0000256" key="1">
    <source>
        <dbReference type="ARBA" id="ARBA00007592"/>
    </source>
</evidence>
<dbReference type="PANTHER" id="PTHR12128">
    <property type="entry name" value="DIHYDRODIPICOLINATE SYNTHASE"/>
    <property type="match status" value="1"/>
</dbReference>
<keyword evidence="2 3" id="KW-0456">Lyase</keyword>
<evidence type="ECO:0000256" key="4">
    <source>
        <dbReference type="PIRSR" id="PIRSR001365-1"/>
    </source>
</evidence>
<protein>
    <submittedName>
        <fullName evidence="5">Dihydrodipicolinate synthetase</fullName>
    </submittedName>
</protein>
<dbReference type="PIRSF" id="PIRSF001365">
    <property type="entry name" value="DHDPS"/>
    <property type="match status" value="1"/>
</dbReference>
<dbReference type="Gene3D" id="3.20.20.70">
    <property type="entry name" value="Aldolase class I"/>
    <property type="match status" value="1"/>
</dbReference>
<dbReference type="PANTHER" id="PTHR12128:SF66">
    <property type="entry name" value="4-HYDROXY-2-OXOGLUTARATE ALDOLASE, MITOCHONDRIAL"/>
    <property type="match status" value="1"/>
</dbReference>
<keyword evidence="6" id="KW-1185">Reference proteome</keyword>
<name>K2NXJ4_9HYPH</name>
<dbReference type="SUPFAM" id="SSF51569">
    <property type="entry name" value="Aldolase"/>
    <property type="match status" value="1"/>
</dbReference>